<evidence type="ECO:0000259" key="2">
    <source>
        <dbReference type="Pfam" id="PF09335"/>
    </source>
</evidence>
<feature type="transmembrane region" description="Helical" evidence="1">
    <location>
        <begin position="89"/>
        <end position="110"/>
    </location>
</feature>
<dbReference type="EMBL" id="JQBZ01000011">
    <property type="protein sequence ID" value="KRN89532.1"/>
    <property type="molecule type" value="Genomic_DNA"/>
</dbReference>
<protein>
    <recommendedName>
        <fullName evidence="2">VTT domain-containing protein</fullName>
    </recommendedName>
</protein>
<keyword evidence="1" id="KW-0812">Transmembrane</keyword>
<comment type="caution">
    <text evidence="3">The sequence shown here is derived from an EMBL/GenBank/DDBJ whole genome shotgun (WGS) entry which is preliminary data.</text>
</comment>
<keyword evidence="4" id="KW-1185">Reference proteome</keyword>
<gene>
    <name evidence="3" type="ORF">IV53_GL001209</name>
</gene>
<feature type="transmembrane region" description="Helical" evidence="1">
    <location>
        <begin position="197"/>
        <end position="216"/>
    </location>
</feature>
<keyword evidence="1" id="KW-1133">Transmembrane helix</keyword>
<keyword evidence="1" id="KW-0472">Membrane</keyword>
<feature type="transmembrane region" description="Helical" evidence="1">
    <location>
        <begin position="167"/>
        <end position="185"/>
    </location>
</feature>
<reference evidence="3 4" key="1">
    <citation type="journal article" date="2015" name="Genome Announc.">
        <title>Expanding the biotechnology potential of lactobacilli through comparative genomics of 213 strains and associated genera.</title>
        <authorList>
            <person name="Sun Z."/>
            <person name="Harris H.M."/>
            <person name="McCann A."/>
            <person name="Guo C."/>
            <person name="Argimon S."/>
            <person name="Zhang W."/>
            <person name="Yang X."/>
            <person name="Jeffery I.B."/>
            <person name="Cooney J.C."/>
            <person name="Kagawa T.F."/>
            <person name="Liu W."/>
            <person name="Song Y."/>
            <person name="Salvetti E."/>
            <person name="Wrobel A."/>
            <person name="Rasinkangas P."/>
            <person name="Parkhill J."/>
            <person name="Rea M.C."/>
            <person name="O'Sullivan O."/>
            <person name="Ritari J."/>
            <person name="Douillard F.P."/>
            <person name="Paul Ross R."/>
            <person name="Yang R."/>
            <person name="Briner A.E."/>
            <person name="Felis G.E."/>
            <person name="de Vos W.M."/>
            <person name="Barrangou R."/>
            <person name="Klaenhammer T.R."/>
            <person name="Caufield P.W."/>
            <person name="Cui Y."/>
            <person name="Zhang H."/>
            <person name="O'Toole P.W."/>
        </authorList>
    </citation>
    <scope>NUCLEOTIDE SEQUENCE [LARGE SCALE GENOMIC DNA]</scope>
    <source>
        <strain evidence="3 4">DSM 22408</strain>
    </source>
</reference>
<evidence type="ECO:0000313" key="3">
    <source>
        <dbReference type="EMBL" id="KRN89532.1"/>
    </source>
</evidence>
<dbReference type="STRING" id="1122146.IV53_GL001209"/>
<feature type="domain" description="VTT" evidence="2">
    <location>
        <begin position="75"/>
        <end position="187"/>
    </location>
</feature>
<feature type="transmembrane region" description="Helical" evidence="1">
    <location>
        <begin position="7"/>
        <end position="25"/>
    </location>
</feature>
<dbReference type="RefSeq" id="WP_027106661.1">
    <property type="nucleotide sequence ID" value="NZ_AUHP01000015.1"/>
</dbReference>
<evidence type="ECO:0000313" key="4">
    <source>
        <dbReference type="Proteomes" id="UP000051500"/>
    </source>
</evidence>
<dbReference type="AlphaFoldDB" id="A0A0R2KRI2"/>
<proteinExistence type="predicted"/>
<dbReference type="OrthoDB" id="2360723at2"/>
<sequence>MRKKTKIALIILGIISIIGLFFILYHDFHPELEMLLSPKNYRAEFMKSIRSHGPEDALILIALIGVMCAIPGVSNSVVCIFAGVCYGPWIGLAINILGNSLGNVLVSYVIEKFDLSDKVKKMGHIVDSISHFKYHFLGIVVGFMIPVIPSFLVDYTAIQMKFPKSKLLAAIVLGVLPTSFMYAFGGDALLRGDRKRLIIVGVGLVVLFLLYVVVHLHKKKVLAEKKQATLTNSVGGK</sequence>
<accession>A0A0R2KRI2</accession>
<dbReference type="PATRIC" id="fig|1122146.4.peg.1246"/>
<feature type="transmembrane region" description="Helical" evidence="1">
    <location>
        <begin position="134"/>
        <end position="155"/>
    </location>
</feature>
<organism evidence="3 4">
    <name type="scientific">Ligilactobacillus ceti DSM 22408</name>
    <dbReference type="NCBI Taxonomy" id="1122146"/>
    <lineage>
        <taxon>Bacteria</taxon>
        <taxon>Bacillati</taxon>
        <taxon>Bacillota</taxon>
        <taxon>Bacilli</taxon>
        <taxon>Lactobacillales</taxon>
        <taxon>Lactobacillaceae</taxon>
        <taxon>Ligilactobacillus</taxon>
    </lineage>
</organism>
<dbReference type="Proteomes" id="UP000051500">
    <property type="component" value="Unassembled WGS sequence"/>
</dbReference>
<feature type="transmembrane region" description="Helical" evidence="1">
    <location>
        <begin position="57"/>
        <end position="82"/>
    </location>
</feature>
<dbReference type="InterPro" id="IPR032816">
    <property type="entry name" value="VTT_dom"/>
</dbReference>
<evidence type="ECO:0000256" key="1">
    <source>
        <dbReference type="SAM" id="Phobius"/>
    </source>
</evidence>
<dbReference type="eggNOG" id="COG0398">
    <property type="taxonomic scope" value="Bacteria"/>
</dbReference>
<name>A0A0R2KRI2_9LACO</name>
<dbReference type="Pfam" id="PF09335">
    <property type="entry name" value="VTT_dom"/>
    <property type="match status" value="1"/>
</dbReference>